<organism evidence="2 3">
    <name type="scientific">Panicum miliaceum</name>
    <name type="common">Proso millet</name>
    <name type="synonym">Broomcorn millet</name>
    <dbReference type="NCBI Taxonomy" id="4540"/>
    <lineage>
        <taxon>Eukaryota</taxon>
        <taxon>Viridiplantae</taxon>
        <taxon>Streptophyta</taxon>
        <taxon>Embryophyta</taxon>
        <taxon>Tracheophyta</taxon>
        <taxon>Spermatophyta</taxon>
        <taxon>Magnoliopsida</taxon>
        <taxon>Liliopsida</taxon>
        <taxon>Poales</taxon>
        <taxon>Poaceae</taxon>
        <taxon>PACMAD clade</taxon>
        <taxon>Panicoideae</taxon>
        <taxon>Panicodae</taxon>
        <taxon>Paniceae</taxon>
        <taxon>Panicinae</taxon>
        <taxon>Panicum</taxon>
        <taxon>Panicum sect. Panicum</taxon>
    </lineage>
</organism>
<dbReference type="Proteomes" id="UP000275267">
    <property type="component" value="Unassembled WGS sequence"/>
</dbReference>
<feature type="region of interest" description="Disordered" evidence="1">
    <location>
        <begin position="1"/>
        <end position="96"/>
    </location>
</feature>
<proteinExistence type="predicted"/>
<dbReference type="AlphaFoldDB" id="A0A3L6TGJ3"/>
<feature type="compositionally biased region" description="Basic and acidic residues" evidence="1">
    <location>
        <begin position="50"/>
        <end position="59"/>
    </location>
</feature>
<comment type="caution">
    <text evidence="2">The sequence shown here is derived from an EMBL/GenBank/DDBJ whole genome shotgun (WGS) entry which is preliminary data.</text>
</comment>
<accession>A0A3L6TGJ3</accession>
<evidence type="ECO:0000313" key="2">
    <source>
        <dbReference type="EMBL" id="RLN39459.1"/>
    </source>
</evidence>
<dbReference type="EMBL" id="PQIB02000001">
    <property type="protein sequence ID" value="RLN39459.1"/>
    <property type="molecule type" value="Genomic_DNA"/>
</dbReference>
<evidence type="ECO:0000313" key="3">
    <source>
        <dbReference type="Proteomes" id="UP000275267"/>
    </source>
</evidence>
<name>A0A3L6TGJ3_PANMI</name>
<protein>
    <submittedName>
        <fullName evidence="2">Uncharacterized protein</fullName>
    </submittedName>
</protein>
<evidence type="ECO:0000256" key="1">
    <source>
        <dbReference type="SAM" id="MobiDB-lite"/>
    </source>
</evidence>
<sequence>MEEYGGDRFRSSRGPSAWRSGSGGSRGSYGGQGSRYWGGGGGSDAPSWRKSGEDGKKGEEEEVTSPEKPLTANKSGKQAKRVLFHDGTSGGDGAGKAVLLVEGDGQQVVADGKGKEVIPSDQADVNYPY</sequence>
<keyword evidence="3" id="KW-1185">Reference proteome</keyword>
<feature type="compositionally biased region" description="Basic and acidic residues" evidence="1">
    <location>
        <begin position="1"/>
        <end position="10"/>
    </location>
</feature>
<reference evidence="3" key="1">
    <citation type="journal article" date="2019" name="Nat. Commun.">
        <title>The genome of broomcorn millet.</title>
        <authorList>
            <person name="Zou C."/>
            <person name="Miki D."/>
            <person name="Li D."/>
            <person name="Tang Q."/>
            <person name="Xiao L."/>
            <person name="Rajput S."/>
            <person name="Deng P."/>
            <person name="Jia W."/>
            <person name="Huang R."/>
            <person name="Zhang M."/>
            <person name="Sun Y."/>
            <person name="Hu J."/>
            <person name="Fu X."/>
            <person name="Schnable P.S."/>
            <person name="Li F."/>
            <person name="Zhang H."/>
            <person name="Feng B."/>
            <person name="Zhu X."/>
            <person name="Liu R."/>
            <person name="Schnable J.C."/>
            <person name="Zhu J.-K."/>
            <person name="Zhang H."/>
        </authorList>
    </citation>
    <scope>NUCLEOTIDE SEQUENCE [LARGE SCALE GENOMIC DNA]</scope>
</reference>
<gene>
    <name evidence="2" type="ORF">C2845_PM01G34950</name>
</gene>
<feature type="compositionally biased region" description="Gly residues" evidence="1">
    <location>
        <begin position="21"/>
        <end position="43"/>
    </location>
</feature>